<feature type="compositionally biased region" description="Polar residues" evidence="3">
    <location>
        <begin position="393"/>
        <end position="404"/>
    </location>
</feature>
<gene>
    <name evidence="5" type="ORF">VTL71DRAFT_14537</name>
</gene>
<organism evidence="5 6">
    <name type="scientific">Oculimacula yallundae</name>
    <dbReference type="NCBI Taxonomy" id="86028"/>
    <lineage>
        <taxon>Eukaryota</taxon>
        <taxon>Fungi</taxon>
        <taxon>Dikarya</taxon>
        <taxon>Ascomycota</taxon>
        <taxon>Pezizomycotina</taxon>
        <taxon>Leotiomycetes</taxon>
        <taxon>Helotiales</taxon>
        <taxon>Ploettnerulaceae</taxon>
        <taxon>Oculimacula</taxon>
    </lineage>
</organism>
<dbReference type="PROSITE" id="PS51294">
    <property type="entry name" value="HTH_MYB"/>
    <property type="match status" value="1"/>
</dbReference>
<evidence type="ECO:0000313" key="5">
    <source>
        <dbReference type="EMBL" id="KAL2069858.1"/>
    </source>
</evidence>
<evidence type="ECO:0000256" key="1">
    <source>
        <dbReference type="ARBA" id="ARBA00023125"/>
    </source>
</evidence>
<dbReference type="InterPro" id="IPR009057">
    <property type="entry name" value="Homeodomain-like_sf"/>
</dbReference>
<protein>
    <recommendedName>
        <fullName evidence="4">HTH myb-type domain-containing protein</fullName>
    </recommendedName>
</protein>
<feature type="region of interest" description="Disordered" evidence="3">
    <location>
        <begin position="431"/>
        <end position="500"/>
    </location>
</feature>
<dbReference type="PANTHER" id="PTHR47807">
    <property type="entry name" value="PROTEIN TBF1"/>
    <property type="match status" value="1"/>
</dbReference>
<dbReference type="InterPro" id="IPR013867">
    <property type="entry name" value="Telomere_rpt-bd_fac_dimer_dom"/>
</dbReference>
<dbReference type="Gene3D" id="1.10.10.60">
    <property type="entry name" value="Homeodomain-like"/>
    <property type="match status" value="1"/>
</dbReference>
<feature type="compositionally biased region" description="Polar residues" evidence="3">
    <location>
        <begin position="612"/>
        <end position="625"/>
    </location>
</feature>
<comment type="caution">
    <text evidence="5">The sequence shown here is derived from an EMBL/GenBank/DDBJ whole genome shotgun (WGS) entry which is preliminary data.</text>
</comment>
<evidence type="ECO:0000256" key="2">
    <source>
        <dbReference type="ARBA" id="ARBA00023242"/>
    </source>
</evidence>
<dbReference type="Proteomes" id="UP001595075">
    <property type="component" value="Unassembled WGS sequence"/>
</dbReference>
<dbReference type="Pfam" id="PF08558">
    <property type="entry name" value="TRF"/>
    <property type="match status" value="1"/>
</dbReference>
<dbReference type="EMBL" id="JAZHXI010000007">
    <property type="protein sequence ID" value="KAL2069858.1"/>
    <property type="molecule type" value="Genomic_DNA"/>
</dbReference>
<reference evidence="5 6" key="1">
    <citation type="journal article" date="2024" name="Commun. Biol.">
        <title>Comparative genomic analysis of thermophilic fungi reveals convergent evolutionary adaptations and gene losses.</title>
        <authorList>
            <person name="Steindorff A.S."/>
            <person name="Aguilar-Pontes M.V."/>
            <person name="Robinson A.J."/>
            <person name="Andreopoulos B."/>
            <person name="LaButti K."/>
            <person name="Kuo A."/>
            <person name="Mondo S."/>
            <person name="Riley R."/>
            <person name="Otillar R."/>
            <person name="Haridas S."/>
            <person name="Lipzen A."/>
            <person name="Grimwood J."/>
            <person name="Schmutz J."/>
            <person name="Clum A."/>
            <person name="Reid I.D."/>
            <person name="Moisan M.C."/>
            <person name="Butler G."/>
            <person name="Nguyen T.T.M."/>
            <person name="Dewar K."/>
            <person name="Conant G."/>
            <person name="Drula E."/>
            <person name="Henrissat B."/>
            <person name="Hansel C."/>
            <person name="Singer S."/>
            <person name="Hutchinson M.I."/>
            <person name="de Vries R.P."/>
            <person name="Natvig D.O."/>
            <person name="Powell A.J."/>
            <person name="Tsang A."/>
            <person name="Grigoriev I.V."/>
        </authorList>
    </citation>
    <scope>NUCLEOTIDE SEQUENCE [LARGE SCALE GENOMIC DNA]</scope>
    <source>
        <strain evidence="5 6">CBS 494.80</strain>
    </source>
</reference>
<feature type="compositionally biased region" description="Basic and acidic residues" evidence="3">
    <location>
        <begin position="42"/>
        <end position="55"/>
    </location>
</feature>
<feature type="region of interest" description="Disordered" evidence="3">
    <location>
        <begin position="1"/>
        <end position="70"/>
    </location>
</feature>
<feature type="region of interest" description="Disordered" evidence="3">
    <location>
        <begin position="612"/>
        <end position="643"/>
    </location>
</feature>
<dbReference type="InterPro" id="IPR017930">
    <property type="entry name" value="Myb_dom"/>
</dbReference>
<accession>A0ABR4CIS1</accession>
<keyword evidence="1" id="KW-0238">DNA-binding</keyword>
<dbReference type="CDD" id="cd11660">
    <property type="entry name" value="SANT_TRF"/>
    <property type="match status" value="1"/>
</dbReference>
<feature type="compositionally biased region" description="Low complexity" evidence="3">
    <location>
        <begin position="111"/>
        <end position="120"/>
    </location>
</feature>
<evidence type="ECO:0000313" key="6">
    <source>
        <dbReference type="Proteomes" id="UP001595075"/>
    </source>
</evidence>
<feature type="region of interest" description="Disordered" evidence="3">
    <location>
        <begin position="374"/>
        <end position="404"/>
    </location>
</feature>
<feature type="compositionally biased region" description="Basic and acidic residues" evidence="3">
    <location>
        <begin position="9"/>
        <end position="21"/>
    </location>
</feature>
<proteinExistence type="predicted"/>
<feature type="compositionally biased region" description="Low complexity" evidence="3">
    <location>
        <begin position="476"/>
        <end position="488"/>
    </location>
</feature>
<feature type="region of interest" description="Disordered" evidence="3">
    <location>
        <begin position="96"/>
        <end position="128"/>
    </location>
</feature>
<evidence type="ECO:0000259" key="4">
    <source>
        <dbReference type="PROSITE" id="PS51294"/>
    </source>
</evidence>
<name>A0ABR4CIS1_9HELO</name>
<sequence length="722" mass="79518">MASTMAASSREETDAPIKNEGSDYPTSYTSPDDSPYLKRRRSEQSQDVGEKRQRLDYNGPYSFSAPTEGPSIADLAEEASRAVMRQYELAAQKENQVQNQTPTYHQPPPSNTTTFTTPKPVEAERGVPAGSDFISDPYLYMRIFSLPILESLSTQILATLAQGPYSETIRIVQDPDSELGQAYATLKSLFDQTKRIYSKDGFFLSADDLNIKEPEHRATIRTTNLASFSAAVFASSVGFYELSSCFIDIVTPDGACLEKEPGELLVNLKTQMYLSMVTSEEQTDTKEDVLEEMFPYDFEEVLKARHPDIPLSQDEHEFVASINGRREYLMNEPTDVDAIQVLSEKFGWEGFLTGVSSYLRKNYEPLLAPYMKRHALTTPTSPRRTPAVETHQDPSNSFQNLNGGSNLSDLDISMHAQLAADEVLKALGYNVGPQQNSATPQQAQNPPQNGTDPGNTVPYPTQSAPTQVLYEKARRAASTKASSASARRPGTPSQRRPWTNEEENTLMAGLDQVKGPHWSQILALYGPNGSLNDILRDRNQVQLKDKARNLKLFFLKSGIEVPYYLQCVTGELKTRAPSQAAKREAEQRAMLASEDEQMRLEGISALNGMASNGMAQSGTSHSAATSGDFIGSVSSTHSEDGLDEGGEELIVEEEQKDSPEVKEATQEQSKEAVQEILNGEVQGLPQEEVQIPQKPPTPQMLSDEDHLRQTLMAANAGNATAG</sequence>
<keyword evidence="6" id="KW-1185">Reference proteome</keyword>
<dbReference type="SUPFAM" id="SSF46689">
    <property type="entry name" value="Homeodomain-like"/>
    <property type="match status" value="1"/>
</dbReference>
<keyword evidence="2" id="KW-0539">Nucleus</keyword>
<evidence type="ECO:0000256" key="3">
    <source>
        <dbReference type="SAM" id="MobiDB-lite"/>
    </source>
</evidence>
<dbReference type="PANTHER" id="PTHR47807:SF1">
    <property type="entry name" value="PROTEIN TBF1"/>
    <property type="match status" value="1"/>
</dbReference>
<feature type="domain" description="HTH myb-type" evidence="4">
    <location>
        <begin position="494"/>
        <end position="547"/>
    </location>
</feature>
<feature type="compositionally biased region" description="Low complexity" evidence="3">
    <location>
        <begin position="433"/>
        <end position="449"/>
    </location>
</feature>
<dbReference type="InterPro" id="IPR052833">
    <property type="entry name" value="Telomeric_DNA-bd_trans-reg"/>
</dbReference>
<feature type="compositionally biased region" description="Polar residues" evidence="3">
    <location>
        <begin position="450"/>
        <end position="466"/>
    </location>
</feature>